<organism evidence="4 5">
    <name type="scientific">Roseomonas fluvialis</name>
    <dbReference type="NCBI Taxonomy" id="1750527"/>
    <lineage>
        <taxon>Bacteria</taxon>
        <taxon>Pseudomonadati</taxon>
        <taxon>Pseudomonadota</taxon>
        <taxon>Alphaproteobacteria</taxon>
        <taxon>Acetobacterales</taxon>
        <taxon>Roseomonadaceae</taxon>
        <taxon>Roseomonas</taxon>
    </lineage>
</organism>
<dbReference type="Proteomes" id="UP000831327">
    <property type="component" value="Chromosome"/>
</dbReference>
<dbReference type="Gene3D" id="3.40.50.1820">
    <property type="entry name" value="alpha/beta hydrolase"/>
    <property type="match status" value="1"/>
</dbReference>
<dbReference type="SUPFAM" id="SSF53474">
    <property type="entry name" value="alpha/beta-Hydrolases"/>
    <property type="match status" value="1"/>
</dbReference>
<dbReference type="InterPro" id="IPR029058">
    <property type="entry name" value="AB_hydrolase_fold"/>
</dbReference>
<evidence type="ECO:0000313" key="5">
    <source>
        <dbReference type="Proteomes" id="UP000831327"/>
    </source>
</evidence>
<evidence type="ECO:0000256" key="2">
    <source>
        <dbReference type="ARBA" id="ARBA00022801"/>
    </source>
</evidence>
<dbReference type="PANTHER" id="PTHR48081:SF8">
    <property type="entry name" value="ALPHA_BETA HYDROLASE FOLD-3 DOMAIN-CONTAINING PROTEIN-RELATED"/>
    <property type="match status" value="1"/>
</dbReference>
<name>A0ABN6P2C1_9PROT</name>
<proteinExistence type="inferred from homology"/>
<dbReference type="InterPro" id="IPR013094">
    <property type="entry name" value="AB_hydrolase_3"/>
</dbReference>
<evidence type="ECO:0000313" key="4">
    <source>
        <dbReference type="EMBL" id="BDG72811.1"/>
    </source>
</evidence>
<dbReference type="RefSeq" id="WP_244406998.1">
    <property type="nucleotide sequence ID" value="NZ_AP025637.1"/>
</dbReference>
<keyword evidence="5" id="KW-1185">Reference proteome</keyword>
<dbReference type="InterPro" id="IPR002168">
    <property type="entry name" value="Lipase_GDXG_HIS_AS"/>
</dbReference>
<dbReference type="PANTHER" id="PTHR48081">
    <property type="entry name" value="AB HYDROLASE SUPERFAMILY PROTEIN C4A8.06C"/>
    <property type="match status" value="1"/>
</dbReference>
<feature type="domain" description="Alpha/beta hydrolase fold-3" evidence="3">
    <location>
        <begin position="86"/>
        <end position="292"/>
    </location>
</feature>
<reference evidence="4 5" key="1">
    <citation type="journal article" date="2016" name="Microbes Environ.">
        <title>Phylogenetically diverse aerobic anoxygenic phototrophic bacteria isolated from epilithic biofilms in Tama river, Japan.</title>
        <authorList>
            <person name="Hirose S."/>
            <person name="Matsuura K."/>
            <person name="Haruta S."/>
        </authorList>
    </citation>
    <scope>NUCLEOTIDE SEQUENCE [LARGE SCALE GENOMIC DNA]</scope>
    <source>
        <strain evidence="4 5">S08</strain>
    </source>
</reference>
<keyword evidence="2" id="KW-0378">Hydrolase</keyword>
<protein>
    <submittedName>
        <fullName evidence="4">Acetylesterase</fullName>
    </submittedName>
</protein>
<gene>
    <name evidence="4" type="ORF">Rmf_27400</name>
</gene>
<dbReference type="PROSITE" id="PS01173">
    <property type="entry name" value="LIPASE_GDXG_HIS"/>
    <property type="match status" value="1"/>
</dbReference>
<comment type="similarity">
    <text evidence="1">Belongs to the 'GDXG' lipolytic enzyme family.</text>
</comment>
<evidence type="ECO:0000259" key="3">
    <source>
        <dbReference type="Pfam" id="PF07859"/>
    </source>
</evidence>
<accession>A0ABN6P2C1</accession>
<dbReference type="InterPro" id="IPR050300">
    <property type="entry name" value="GDXG_lipolytic_enzyme"/>
</dbReference>
<dbReference type="Pfam" id="PF07859">
    <property type="entry name" value="Abhydrolase_3"/>
    <property type="match status" value="1"/>
</dbReference>
<sequence>MSQDRWDPEMRAFTAMMEERGRAFPPVVLGMPMDAARASNDGPGLALAEAGGPPMAESRTDWLSIRGRRLACRVHRPSTDTPLPVMVYIHGGGWVWGSIDTHDHIMRAYAAAAGCAVVGPDYALSPEAPFPQALEECAAVVRWVAQHGAQWGLDGTRIVVGGDSAGGNLAMATALLLRETDPSLTLRGLLLNYGVFDSRTDTPSYLEFATGHTLTREKMDFYWRAYAPREADRLHPLAAPLRADLTGLPPCLLHVAELDVLSGENAAMEARLRAAGVAVEATTFPGVLHGFLRSIGHVKQADRAVAEAGTWLSRRLA</sequence>
<evidence type="ECO:0000256" key="1">
    <source>
        <dbReference type="ARBA" id="ARBA00010515"/>
    </source>
</evidence>
<dbReference type="EMBL" id="AP025637">
    <property type="protein sequence ID" value="BDG72811.1"/>
    <property type="molecule type" value="Genomic_DNA"/>
</dbReference>